<comment type="caution">
    <text evidence="2">The sequence shown here is derived from an EMBL/GenBank/DDBJ whole genome shotgun (WGS) entry which is preliminary data.</text>
</comment>
<protein>
    <submittedName>
        <fullName evidence="2">Uncharacterized protein</fullName>
    </submittedName>
</protein>
<feature type="region of interest" description="Disordered" evidence="1">
    <location>
        <begin position="179"/>
        <end position="206"/>
    </location>
</feature>
<sequence length="206" mass="23020">MAGHPRSEAKKVTLLIRRDAENRHEFLCVKTSDRLTGKFAERYANERWWYNEPWNHGVNVVGRAITLFPKQLFGMNGTRDLYKKFVTVSDDDKDRALSVRRPSRAGAGEYDTVLYDSSTGERALPWARMEQSPQVVKSLVTADMLGMITETMGLTEKVSDDRANSAGFMTAISDAAPENSSVNLNTKDISQLREGSPSAKDFGIPN</sequence>
<dbReference type="EMBL" id="JAPQKS010000008">
    <property type="protein sequence ID" value="KAJ5217113.1"/>
    <property type="molecule type" value="Genomic_DNA"/>
</dbReference>
<name>A0A9W9TBZ1_9EURO</name>
<evidence type="ECO:0000256" key="1">
    <source>
        <dbReference type="SAM" id="MobiDB-lite"/>
    </source>
</evidence>
<proteinExistence type="predicted"/>
<evidence type="ECO:0000313" key="2">
    <source>
        <dbReference type="EMBL" id="KAJ5217113.1"/>
    </source>
</evidence>
<dbReference type="AlphaFoldDB" id="A0A9W9TBZ1"/>
<dbReference type="RefSeq" id="XP_058325984.1">
    <property type="nucleotide sequence ID" value="XM_058479416.1"/>
</dbReference>
<reference evidence="2" key="1">
    <citation type="submission" date="2022-11" db="EMBL/GenBank/DDBJ databases">
        <authorList>
            <person name="Petersen C."/>
        </authorList>
    </citation>
    <scope>NUCLEOTIDE SEQUENCE</scope>
    <source>
        <strain evidence="2">IBT 19713</strain>
    </source>
</reference>
<gene>
    <name evidence="2" type="ORF">N7468_010121</name>
</gene>
<dbReference type="GeneID" id="83206720"/>
<feature type="compositionally biased region" description="Polar residues" evidence="1">
    <location>
        <begin position="179"/>
        <end position="189"/>
    </location>
</feature>
<dbReference type="Proteomes" id="UP001150941">
    <property type="component" value="Unassembled WGS sequence"/>
</dbReference>
<organism evidence="2 3">
    <name type="scientific">Penicillium chermesinum</name>
    <dbReference type="NCBI Taxonomy" id="63820"/>
    <lineage>
        <taxon>Eukaryota</taxon>
        <taxon>Fungi</taxon>
        <taxon>Dikarya</taxon>
        <taxon>Ascomycota</taxon>
        <taxon>Pezizomycotina</taxon>
        <taxon>Eurotiomycetes</taxon>
        <taxon>Eurotiomycetidae</taxon>
        <taxon>Eurotiales</taxon>
        <taxon>Aspergillaceae</taxon>
        <taxon>Penicillium</taxon>
    </lineage>
</organism>
<keyword evidence="3" id="KW-1185">Reference proteome</keyword>
<evidence type="ECO:0000313" key="3">
    <source>
        <dbReference type="Proteomes" id="UP001150941"/>
    </source>
</evidence>
<dbReference type="OrthoDB" id="4486824at2759"/>
<accession>A0A9W9TBZ1</accession>
<reference evidence="2" key="2">
    <citation type="journal article" date="2023" name="IMA Fungus">
        <title>Comparative genomic study of the Penicillium genus elucidates a diverse pangenome and 15 lateral gene transfer events.</title>
        <authorList>
            <person name="Petersen C."/>
            <person name="Sorensen T."/>
            <person name="Nielsen M.R."/>
            <person name="Sondergaard T.E."/>
            <person name="Sorensen J.L."/>
            <person name="Fitzpatrick D.A."/>
            <person name="Frisvad J.C."/>
            <person name="Nielsen K.L."/>
        </authorList>
    </citation>
    <scope>NUCLEOTIDE SEQUENCE</scope>
    <source>
        <strain evidence="2">IBT 19713</strain>
    </source>
</reference>